<keyword evidence="4" id="KW-0175">Coiled coil</keyword>
<keyword evidence="3" id="KW-0804">Transcription</keyword>
<dbReference type="GO" id="GO:0043565">
    <property type="term" value="F:sequence-specific DNA binding"/>
    <property type="evidence" value="ECO:0007669"/>
    <property type="project" value="InterPro"/>
</dbReference>
<evidence type="ECO:0000256" key="2">
    <source>
        <dbReference type="ARBA" id="ARBA00023125"/>
    </source>
</evidence>
<keyword evidence="5" id="KW-0812">Transmembrane</keyword>
<proteinExistence type="predicted"/>
<dbReference type="AlphaFoldDB" id="A0A4S4BEW6"/>
<evidence type="ECO:0000256" key="3">
    <source>
        <dbReference type="ARBA" id="ARBA00023163"/>
    </source>
</evidence>
<keyword evidence="8" id="KW-1185">Reference proteome</keyword>
<evidence type="ECO:0000256" key="1">
    <source>
        <dbReference type="ARBA" id="ARBA00023015"/>
    </source>
</evidence>
<dbReference type="PANTHER" id="PTHR43280:SF28">
    <property type="entry name" value="HTH-TYPE TRANSCRIPTIONAL ACTIVATOR RHAS"/>
    <property type="match status" value="1"/>
</dbReference>
<feature type="transmembrane region" description="Helical" evidence="5">
    <location>
        <begin position="12"/>
        <end position="32"/>
    </location>
</feature>
<dbReference type="SMART" id="SM00342">
    <property type="entry name" value="HTH_ARAC"/>
    <property type="match status" value="1"/>
</dbReference>
<dbReference type="Pfam" id="PF12833">
    <property type="entry name" value="HTH_18"/>
    <property type="match status" value="1"/>
</dbReference>
<reference evidence="7 8" key="1">
    <citation type="submission" date="2019-04" db="EMBL/GenBank/DDBJ databases">
        <title>Cohnella sp. nov. isolated from preserved vegetables.</title>
        <authorList>
            <person name="Lin S.-Y."/>
            <person name="Hung M.-H."/>
            <person name="Young C.-C."/>
        </authorList>
    </citation>
    <scope>NUCLEOTIDE SEQUENCE [LARGE SCALE GENOMIC DNA]</scope>
    <source>
        <strain evidence="7 8">CC-MHH1044</strain>
    </source>
</reference>
<name>A0A4S4BEW6_9BACL</name>
<sequence>MNVFRRFIRQRQIASILLLSIIPTLGFGAILYNSGVRMIKSEVNRTSEVAISQVKDKVDQLTLQIEEITGQFAMQSNTVEFVNLTAAPPLGAMMFANDLRNDLTYLANSIEALDSVYLYNETQQVVVTSEQQIADWRDFTDIGWMERAEEMIAHNRMTAWIVPRTIQDRAGNARTVITYIRILPIFYTQAKAVLVVNLDPGAITKVIRSFPFDTTGALLVFSPTGELIRQSGTPQADIVDELQRRIADGYQEFGARTSLLHSQYVTMDRSGRNGWTYAVLVPSAKPAGSVLMLKRIIVTTTVLLSLLSLVMAYFNYSRFQRGVVHILRLLSMGRPESKERDGALPEAALQDNLRRIEHRVSHLLEEMDEVEAKWREQLPVLRDHFLLSSLLGNGVKVEQWMVERSADAPLFEHPSFCAIVIEKDSAAAGDRFGGKDKKLFLFAVSNIAQELLKGILQAETLVTRDNVVVILNLPEPIDERNVREGADRIRQAVSAFLKQSITIAVGKTVRGLDHLNASYEEAVRTLHMNWLQSGDRVLMPSDGGSFAERTVLYPVQWEDELLEGIRSGNLTRAETSLTQFLEELHRSRAGVPQIRTYCLQLLVSVVRLLQEYDPNLTHVYPDGNPYDEFIRLNSPESLYDWFIDRTIRPALAYLNSLREHRLDEVVGRMLKVIERDYGDDLSLQKIGDELRLSPSYLSELFKERTGENFIAFVTKYRIERTKELLVRTDLTLADIADEVGYRTAPQLIRVFKKLEGRTPGDYRLEHAAPC</sequence>
<dbReference type="InterPro" id="IPR009057">
    <property type="entry name" value="Homeodomain-like_sf"/>
</dbReference>
<gene>
    <name evidence="7" type="ORF">E6C55_32535</name>
</gene>
<dbReference type="PROSITE" id="PS01124">
    <property type="entry name" value="HTH_ARAC_FAMILY_2"/>
    <property type="match status" value="1"/>
</dbReference>
<evidence type="ECO:0000313" key="7">
    <source>
        <dbReference type="EMBL" id="THF72636.1"/>
    </source>
</evidence>
<dbReference type="Pfam" id="PF17853">
    <property type="entry name" value="GGDEF_2"/>
    <property type="match status" value="1"/>
</dbReference>
<dbReference type="RefSeq" id="WP_136374003.1">
    <property type="nucleotide sequence ID" value="NZ_SSOB01000076.1"/>
</dbReference>
<dbReference type="InterPro" id="IPR041522">
    <property type="entry name" value="CdaR_GGDEF"/>
</dbReference>
<dbReference type="SUPFAM" id="SSF46689">
    <property type="entry name" value="Homeodomain-like"/>
    <property type="match status" value="2"/>
</dbReference>
<dbReference type="Gene3D" id="1.10.10.60">
    <property type="entry name" value="Homeodomain-like"/>
    <property type="match status" value="2"/>
</dbReference>
<dbReference type="InterPro" id="IPR018060">
    <property type="entry name" value="HTH_AraC"/>
</dbReference>
<keyword evidence="5" id="KW-0472">Membrane</keyword>
<dbReference type="EMBL" id="SSOB01000076">
    <property type="protein sequence ID" value="THF72636.1"/>
    <property type="molecule type" value="Genomic_DNA"/>
</dbReference>
<dbReference type="PANTHER" id="PTHR43280">
    <property type="entry name" value="ARAC-FAMILY TRANSCRIPTIONAL REGULATOR"/>
    <property type="match status" value="1"/>
</dbReference>
<accession>A0A4S4BEW6</accession>
<evidence type="ECO:0000256" key="4">
    <source>
        <dbReference type="SAM" id="Coils"/>
    </source>
</evidence>
<dbReference type="Proteomes" id="UP000310636">
    <property type="component" value="Unassembled WGS sequence"/>
</dbReference>
<organism evidence="7 8">
    <name type="scientific">Cohnella fermenti</name>
    <dbReference type="NCBI Taxonomy" id="2565925"/>
    <lineage>
        <taxon>Bacteria</taxon>
        <taxon>Bacillati</taxon>
        <taxon>Bacillota</taxon>
        <taxon>Bacilli</taxon>
        <taxon>Bacillales</taxon>
        <taxon>Paenibacillaceae</taxon>
        <taxon>Cohnella</taxon>
    </lineage>
</organism>
<feature type="domain" description="HTH araC/xylS-type" evidence="6">
    <location>
        <begin position="667"/>
        <end position="765"/>
    </location>
</feature>
<keyword evidence="2" id="KW-0238">DNA-binding</keyword>
<evidence type="ECO:0000313" key="8">
    <source>
        <dbReference type="Proteomes" id="UP000310636"/>
    </source>
</evidence>
<dbReference type="InterPro" id="IPR018062">
    <property type="entry name" value="HTH_AraC-typ_CS"/>
</dbReference>
<evidence type="ECO:0000259" key="6">
    <source>
        <dbReference type="PROSITE" id="PS01124"/>
    </source>
</evidence>
<feature type="coiled-coil region" evidence="4">
    <location>
        <begin position="346"/>
        <end position="373"/>
    </location>
</feature>
<dbReference type="OrthoDB" id="2493646at2"/>
<keyword evidence="1" id="KW-0805">Transcription regulation</keyword>
<dbReference type="GO" id="GO:0003700">
    <property type="term" value="F:DNA-binding transcription factor activity"/>
    <property type="evidence" value="ECO:0007669"/>
    <property type="project" value="InterPro"/>
</dbReference>
<evidence type="ECO:0000256" key="5">
    <source>
        <dbReference type="SAM" id="Phobius"/>
    </source>
</evidence>
<dbReference type="PROSITE" id="PS00041">
    <property type="entry name" value="HTH_ARAC_FAMILY_1"/>
    <property type="match status" value="1"/>
</dbReference>
<comment type="caution">
    <text evidence="7">The sequence shown here is derived from an EMBL/GenBank/DDBJ whole genome shotgun (WGS) entry which is preliminary data.</text>
</comment>
<keyword evidence="5" id="KW-1133">Transmembrane helix</keyword>
<protein>
    <submittedName>
        <fullName evidence="7">Helix-turn-helix domain-containing protein</fullName>
    </submittedName>
</protein>